<evidence type="ECO:0000313" key="1">
    <source>
        <dbReference type="EMBL" id="PAB57308.1"/>
    </source>
</evidence>
<protein>
    <submittedName>
        <fullName evidence="1">Leucyl aminopeptidase</fullName>
    </submittedName>
</protein>
<keyword evidence="1" id="KW-0645">Protease</keyword>
<reference evidence="1 2" key="1">
    <citation type="submission" date="2017-05" db="EMBL/GenBank/DDBJ databases">
        <title>Lactobacillus johnsonii from commercial turkeys.</title>
        <authorList>
            <person name="Johnson T.J."/>
            <person name="Youmans B."/>
        </authorList>
    </citation>
    <scope>NUCLEOTIDE SEQUENCE [LARGE SCALE GENOMIC DNA]</scope>
    <source>
        <strain evidence="1 2">UMNLJ114</strain>
    </source>
</reference>
<dbReference type="GO" id="GO:0004177">
    <property type="term" value="F:aminopeptidase activity"/>
    <property type="evidence" value="ECO:0007669"/>
    <property type="project" value="UniProtKB-KW"/>
</dbReference>
<sequence length="53" mass="6343">MKDDKKFNESKFTNYLSSLIDDFNNPTTEYDKGAFETLKRIINEFEADHYDQD</sequence>
<accession>A0A267MEF6</accession>
<dbReference type="AlphaFoldDB" id="A0A267MEF6"/>
<keyword evidence="1" id="KW-0031">Aminopeptidase</keyword>
<dbReference type="Proteomes" id="UP000216008">
    <property type="component" value="Unassembled WGS sequence"/>
</dbReference>
<evidence type="ECO:0000313" key="2">
    <source>
        <dbReference type="Proteomes" id="UP000216008"/>
    </source>
</evidence>
<comment type="caution">
    <text evidence="1">The sequence shown here is derived from an EMBL/GenBank/DDBJ whole genome shotgun (WGS) entry which is preliminary data.</text>
</comment>
<dbReference type="EMBL" id="NIBD01000002">
    <property type="protein sequence ID" value="PAB57308.1"/>
    <property type="molecule type" value="Genomic_DNA"/>
</dbReference>
<keyword evidence="1" id="KW-0378">Hydrolase</keyword>
<name>A0A267MEF6_LACJH</name>
<organism evidence="1 2">
    <name type="scientific">Lactobacillus johnsonii</name>
    <dbReference type="NCBI Taxonomy" id="33959"/>
    <lineage>
        <taxon>Bacteria</taxon>
        <taxon>Bacillati</taxon>
        <taxon>Bacillota</taxon>
        <taxon>Bacilli</taxon>
        <taxon>Lactobacillales</taxon>
        <taxon>Lactobacillaceae</taxon>
        <taxon>Lactobacillus</taxon>
    </lineage>
</organism>
<dbReference type="RefSeq" id="WP_095182367.1">
    <property type="nucleotide sequence ID" value="NZ_NIBC01000048.1"/>
</dbReference>
<gene>
    <name evidence="1" type="ORF">A3Q24_00235</name>
</gene>
<proteinExistence type="predicted"/>